<dbReference type="Proteomes" id="UP001328107">
    <property type="component" value="Unassembled WGS sequence"/>
</dbReference>
<protein>
    <submittedName>
        <fullName evidence="1">Uncharacterized protein</fullName>
    </submittedName>
</protein>
<reference evidence="2" key="1">
    <citation type="submission" date="2022-10" db="EMBL/GenBank/DDBJ databases">
        <title>Genome assembly of Pristionchus species.</title>
        <authorList>
            <person name="Yoshida K."/>
            <person name="Sommer R.J."/>
        </authorList>
    </citation>
    <scope>NUCLEOTIDE SEQUENCE [LARGE SCALE GENOMIC DNA]</scope>
    <source>
        <strain evidence="2">RS5460</strain>
    </source>
</reference>
<evidence type="ECO:0000313" key="2">
    <source>
        <dbReference type="Proteomes" id="UP001328107"/>
    </source>
</evidence>
<keyword evidence="2" id="KW-1185">Reference proteome</keyword>
<sequence>LLATLAAAALAGDSHAKRQVLLPAYGVYPGFGGFDVPAYPSIGFSSFPYVTYHVSAPTVVAPAVAPAVATASYATVTTTTAAPVPADTIKVEPIAPVAPVAPVAVAAPAVVVPGSNTSPSGKKLTKISVIQTDD</sequence>
<comment type="caution">
    <text evidence="1">The sequence shown here is derived from an EMBL/GenBank/DDBJ whole genome shotgun (WGS) entry which is preliminary data.</text>
</comment>
<feature type="non-terminal residue" evidence="1">
    <location>
        <position position="1"/>
    </location>
</feature>
<proteinExistence type="predicted"/>
<gene>
    <name evidence="1" type="ORF">PMAYCL1PPCAC_19092</name>
</gene>
<organism evidence="1 2">
    <name type="scientific">Pristionchus mayeri</name>
    <dbReference type="NCBI Taxonomy" id="1317129"/>
    <lineage>
        <taxon>Eukaryota</taxon>
        <taxon>Metazoa</taxon>
        <taxon>Ecdysozoa</taxon>
        <taxon>Nematoda</taxon>
        <taxon>Chromadorea</taxon>
        <taxon>Rhabditida</taxon>
        <taxon>Rhabditina</taxon>
        <taxon>Diplogasteromorpha</taxon>
        <taxon>Diplogasteroidea</taxon>
        <taxon>Neodiplogasteridae</taxon>
        <taxon>Pristionchus</taxon>
    </lineage>
</organism>
<accession>A0AAN5I1X2</accession>
<dbReference type="AlphaFoldDB" id="A0AAN5I1X2"/>
<dbReference type="EMBL" id="BTRK01000004">
    <property type="protein sequence ID" value="GMR48897.1"/>
    <property type="molecule type" value="Genomic_DNA"/>
</dbReference>
<evidence type="ECO:0000313" key="1">
    <source>
        <dbReference type="EMBL" id="GMR48897.1"/>
    </source>
</evidence>
<name>A0AAN5I1X2_9BILA</name>